<proteinExistence type="predicted"/>
<evidence type="ECO:0000313" key="2">
    <source>
        <dbReference type="EMBL" id="MEA5391502.1"/>
    </source>
</evidence>
<keyword evidence="1" id="KW-0472">Membrane</keyword>
<sequence>MIHGLLWLPLLAAFVLLVALGWVERRRQQQFRDWASGAELAKLDGCGAARLVNGELTWSRFVAGSFQPVGRFTIKQLEMVELLSLSSGEAPLTEESEGACRLRLVGGGQQEELPFSDARRARTWMDELMARSRCEL</sequence>
<accession>A0ABU5RUP4</accession>
<keyword evidence="3" id="KW-1185">Reference proteome</keyword>
<comment type="caution">
    <text evidence="2">The sequence shown here is derived from an EMBL/GenBank/DDBJ whole genome shotgun (WGS) entry which is preliminary data.</text>
</comment>
<evidence type="ECO:0000313" key="3">
    <source>
        <dbReference type="Proteomes" id="UP001304461"/>
    </source>
</evidence>
<evidence type="ECO:0000256" key="1">
    <source>
        <dbReference type="SAM" id="Phobius"/>
    </source>
</evidence>
<dbReference type="RefSeq" id="WP_323305530.1">
    <property type="nucleotide sequence ID" value="NZ_JAYGHX010000005.1"/>
</dbReference>
<name>A0ABU5RUP4_9CYAN</name>
<feature type="transmembrane region" description="Helical" evidence="1">
    <location>
        <begin position="6"/>
        <end position="23"/>
    </location>
</feature>
<organism evidence="2 3">
    <name type="scientific">Cyanobium gracile UHCC 0139</name>
    <dbReference type="NCBI Taxonomy" id="3110308"/>
    <lineage>
        <taxon>Bacteria</taxon>
        <taxon>Bacillati</taxon>
        <taxon>Cyanobacteriota</taxon>
        <taxon>Cyanophyceae</taxon>
        <taxon>Synechococcales</taxon>
        <taxon>Prochlorococcaceae</taxon>
        <taxon>Cyanobium</taxon>
    </lineage>
</organism>
<dbReference type="EMBL" id="JAYGHX010000005">
    <property type="protein sequence ID" value="MEA5391502.1"/>
    <property type="molecule type" value="Genomic_DNA"/>
</dbReference>
<dbReference type="Proteomes" id="UP001304461">
    <property type="component" value="Unassembled WGS sequence"/>
</dbReference>
<keyword evidence="1" id="KW-1133">Transmembrane helix</keyword>
<gene>
    <name evidence="2" type="ORF">VB738_09555</name>
</gene>
<keyword evidence="1" id="KW-0812">Transmembrane</keyword>
<protein>
    <submittedName>
        <fullName evidence="2">Uncharacterized protein</fullName>
    </submittedName>
</protein>
<reference evidence="2 3" key="1">
    <citation type="submission" date="2023-12" db="EMBL/GenBank/DDBJ databases">
        <title>Baltic Sea Cyanobacteria.</title>
        <authorList>
            <person name="Delbaje E."/>
            <person name="Fewer D.P."/>
            <person name="Shishido T.K."/>
        </authorList>
    </citation>
    <scope>NUCLEOTIDE SEQUENCE [LARGE SCALE GENOMIC DNA]</scope>
    <source>
        <strain evidence="2 3">UHCC 0139</strain>
    </source>
</reference>